<name>A0A7J3ZIH0_9CREN</name>
<evidence type="ECO:0000256" key="5">
    <source>
        <dbReference type="SAM" id="MobiDB-lite"/>
    </source>
</evidence>
<dbReference type="Pfam" id="PF01545">
    <property type="entry name" value="Cation_efflux"/>
    <property type="match status" value="1"/>
</dbReference>
<sequence>MKAWRRGNSRGVRAPVPVVRKILIASEEANGALHVAVVSSILALIGFALYKYSYPSGIVLFEALVWLVEALSFMGIALSMKIAGSRMMLYRARYEFFRVEALASVVVGLVSVVMVFLVVFKSIVGVREPTPSVLALYPIGSGLVSYVLESYLKRRLRKVSFKLASIHVVMSKLRYDVLVEIGGGIAILAANFLGNVLAEKIPLLAIGAYVVHGLVAIIYDNALYLLGPGPYKHMVEVRRRIARAARRLGYSVRRVRVTLYGSFAEAEVWVELGGEQALKEAHRRALHLARRLIHEVPELLRVLVVTVPSRPRPKRKPVEVHESSRERPEGAGERQ</sequence>
<feature type="transmembrane region" description="Helical" evidence="6">
    <location>
        <begin position="132"/>
        <end position="152"/>
    </location>
</feature>
<proteinExistence type="predicted"/>
<dbReference type="InterPro" id="IPR027469">
    <property type="entry name" value="Cation_efflux_TMD_sf"/>
</dbReference>
<dbReference type="Gene3D" id="1.20.1510.10">
    <property type="entry name" value="Cation efflux protein transmembrane domain"/>
    <property type="match status" value="1"/>
</dbReference>
<keyword evidence="2 6" id="KW-0812">Transmembrane</keyword>
<evidence type="ECO:0000256" key="3">
    <source>
        <dbReference type="ARBA" id="ARBA00022989"/>
    </source>
</evidence>
<feature type="transmembrane region" description="Helical" evidence="6">
    <location>
        <begin position="173"/>
        <end position="194"/>
    </location>
</feature>
<reference evidence="8" key="1">
    <citation type="journal article" date="2020" name="mSystems">
        <title>Genome- and Community-Level Interaction Insights into Carbon Utilization and Element Cycling Functions of Hydrothermarchaeota in Hydrothermal Sediment.</title>
        <authorList>
            <person name="Zhou Z."/>
            <person name="Liu Y."/>
            <person name="Xu W."/>
            <person name="Pan J."/>
            <person name="Luo Z.H."/>
            <person name="Li M."/>
        </authorList>
    </citation>
    <scope>NUCLEOTIDE SEQUENCE [LARGE SCALE GENOMIC DNA]</scope>
    <source>
        <strain evidence="8">SpSt-1116</strain>
    </source>
</reference>
<feature type="transmembrane region" description="Helical" evidence="6">
    <location>
        <begin position="101"/>
        <end position="120"/>
    </location>
</feature>
<accession>A0A7J3ZIH0</accession>
<dbReference type="EMBL" id="DRZC01000010">
    <property type="protein sequence ID" value="HHQ79926.1"/>
    <property type="molecule type" value="Genomic_DNA"/>
</dbReference>
<feature type="transmembrane region" description="Helical" evidence="6">
    <location>
        <begin position="31"/>
        <end position="52"/>
    </location>
</feature>
<feature type="region of interest" description="Disordered" evidence="5">
    <location>
        <begin position="310"/>
        <end position="335"/>
    </location>
</feature>
<dbReference type="GO" id="GO:0008324">
    <property type="term" value="F:monoatomic cation transmembrane transporter activity"/>
    <property type="evidence" value="ECO:0007669"/>
    <property type="project" value="InterPro"/>
</dbReference>
<evidence type="ECO:0000256" key="1">
    <source>
        <dbReference type="ARBA" id="ARBA00004141"/>
    </source>
</evidence>
<evidence type="ECO:0000259" key="7">
    <source>
        <dbReference type="Pfam" id="PF01545"/>
    </source>
</evidence>
<comment type="subcellular location">
    <subcellularLocation>
        <location evidence="1">Membrane</location>
        <topology evidence="1">Multi-pass membrane protein</topology>
    </subcellularLocation>
</comment>
<dbReference type="SUPFAM" id="SSF161111">
    <property type="entry name" value="Cation efflux protein transmembrane domain-like"/>
    <property type="match status" value="1"/>
</dbReference>
<keyword evidence="4 6" id="KW-0472">Membrane</keyword>
<feature type="transmembrane region" description="Helical" evidence="6">
    <location>
        <begin position="58"/>
        <end position="80"/>
    </location>
</feature>
<dbReference type="InterPro" id="IPR036837">
    <property type="entry name" value="Cation_efflux_CTD_sf"/>
</dbReference>
<evidence type="ECO:0000256" key="2">
    <source>
        <dbReference type="ARBA" id="ARBA00022692"/>
    </source>
</evidence>
<feature type="domain" description="Cation efflux protein transmembrane" evidence="7">
    <location>
        <begin position="36"/>
        <end position="226"/>
    </location>
</feature>
<dbReference type="GO" id="GO:0016020">
    <property type="term" value="C:membrane"/>
    <property type="evidence" value="ECO:0007669"/>
    <property type="project" value="UniProtKB-SubCell"/>
</dbReference>
<feature type="compositionally biased region" description="Basic and acidic residues" evidence="5">
    <location>
        <begin position="316"/>
        <end position="335"/>
    </location>
</feature>
<protein>
    <submittedName>
        <fullName evidence="8">Cobalt transporter</fullName>
    </submittedName>
</protein>
<comment type="caution">
    <text evidence="8">The sequence shown here is derived from an EMBL/GenBank/DDBJ whole genome shotgun (WGS) entry which is preliminary data.</text>
</comment>
<keyword evidence="3 6" id="KW-1133">Transmembrane helix</keyword>
<feature type="transmembrane region" description="Helical" evidence="6">
    <location>
        <begin position="206"/>
        <end position="226"/>
    </location>
</feature>
<evidence type="ECO:0000256" key="6">
    <source>
        <dbReference type="SAM" id="Phobius"/>
    </source>
</evidence>
<evidence type="ECO:0000313" key="8">
    <source>
        <dbReference type="EMBL" id="HHQ79926.1"/>
    </source>
</evidence>
<organism evidence="8">
    <name type="scientific">Fervidicoccus fontis</name>
    <dbReference type="NCBI Taxonomy" id="683846"/>
    <lineage>
        <taxon>Archaea</taxon>
        <taxon>Thermoproteota</taxon>
        <taxon>Thermoprotei</taxon>
        <taxon>Fervidicoccales</taxon>
        <taxon>Fervidicoccaceae</taxon>
        <taxon>Fervidicoccus</taxon>
    </lineage>
</organism>
<gene>
    <name evidence="8" type="ORF">ENM78_00455</name>
</gene>
<evidence type="ECO:0000256" key="4">
    <source>
        <dbReference type="ARBA" id="ARBA00023136"/>
    </source>
</evidence>
<dbReference type="AlphaFoldDB" id="A0A7J3ZIH0"/>
<dbReference type="SUPFAM" id="SSF160240">
    <property type="entry name" value="Cation efflux protein cytoplasmic domain-like"/>
    <property type="match status" value="1"/>
</dbReference>
<dbReference type="InterPro" id="IPR058533">
    <property type="entry name" value="Cation_efflux_TM"/>
</dbReference>